<evidence type="ECO:0000256" key="6">
    <source>
        <dbReference type="ARBA" id="ARBA00023136"/>
    </source>
</evidence>
<evidence type="ECO:0000256" key="4">
    <source>
        <dbReference type="ARBA" id="ARBA00022737"/>
    </source>
</evidence>
<dbReference type="Proteomes" id="UP000594638">
    <property type="component" value="Unassembled WGS sequence"/>
</dbReference>
<keyword evidence="2" id="KW-0813">Transport</keyword>
<keyword evidence="3 8" id="KW-0812">Transmembrane</keyword>
<evidence type="ECO:0000256" key="1">
    <source>
        <dbReference type="ARBA" id="ARBA00004141"/>
    </source>
</evidence>
<keyword evidence="5 8" id="KW-1133">Transmembrane helix</keyword>
<dbReference type="SUPFAM" id="SSF81338">
    <property type="entry name" value="Aquaporin-like"/>
    <property type="match status" value="1"/>
</dbReference>
<sequence length="86" mass="8783">MSMDTKVASATAVDPNKGEVGVIAPIAFGLIVGANNLVGGVFTRASMNPAVSFGATLRKRRHEMGCTVSKLDNEDTQCGGARSSAA</sequence>
<evidence type="ECO:0000313" key="10">
    <source>
        <dbReference type="Proteomes" id="UP000594638"/>
    </source>
</evidence>
<dbReference type="GO" id="GO:0015250">
    <property type="term" value="F:water channel activity"/>
    <property type="evidence" value="ECO:0007669"/>
    <property type="project" value="TreeGrafter"/>
</dbReference>
<protein>
    <submittedName>
        <fullName evidence="9">Tonoplast intrinsic, partial</fullName>
    </submittedName>
</protein>
<evidence type="ECO:0000256" key="8">
    <source>
        <dbReference type="SAM" id="Phobius"/>
    </source>
</evidence>
<dbReference type="OrthoDB" id="3222at2759"/>
<dbReference type="Gramene" id="OE9A014305T1">
    <property type="protein sequence ID" value="OE9A014305C1"/>
    <property type="gene ID" value="OE9A014305"/>
</dbReference>
<keyword evidence="10" id="KW-1185">Reference proteome</keyword>
<dbReference type="PANTHER" id="PTHR45665">
    <property type="entry name" value="AQUAPORIN-8"/>
    <property type="match status" value="1"/>
</dbReference>
<proteinExistence type="inferred from homology"/>
<dbReference type="PANTHER" id="PTHR45665:SF54">
    <property type="entry name" value="AQUAPORIN TIP1-1"/>
    <property type="match status" value="1"/>
</dbReference>
<name>A0A8S0Q3I6_OLEEU</name>
<feature type="transmembrane region" description="Helical" evidence="8">
    <location>
        <begin position="20"/>
        <end position="38"/>
    </location>
</feature>
<accession>A0A8S0Q3I6</accession>
<organism evidence="9 10">
    <name type="scientific">Olea europaea subsp. europaea</name>
    <dbReference type="NCBI Taxonomy" id="158383"/>
    <lineage>
        <taxon>Eukaryota</taxon>
        <taxon>Viridiplantae</taxon>
        <taxon>Streptophyta</taxon>
        <taxon>Embryophyta</taxon>
        <taxon>Tracheophyta</taxon>
        <taxon>Spermatophyta</taxon>
        <taxon>Magnoliopsida</taxon>
        <taxon>eudicotyledons</taxon>
        <taxon>Gunneridae</taxon>
        <taxon>Pentapetalae</taxon>
        <taxon>asterids</taxon>
        <taxon>lamiids</taxon>
        <taxon>Lamiales</taxon>
        <taxon>Oleaceae</taxon>
        <taxon>Oleeae</taxon>
        <taxon>Olea</taxon>
    </lineage>
</organism>
<keyword evidence="6 8" id="KW-0472">Membrane</keyword>
<evidence type="ECO:0000256" key="2">
    <source>
        <dbReference type="ARBA" id="ARBA00022448"/>
    </source>
</evidence>
<dbReference type="InterPro" id="IPR000425">
    <property type="entry name" value="MIP"/>
</dbReference>
<dbReference type="AlphaFoldDB" id="A0A8S0Q3I6"/>
<comment type="subcellular location">
    <subcellularLocation>
        <location evidence="1">Membrane</location>
        <topology evidence="1">Multi-pass membrane protein</topology>
    </subcellularLocation>
</comment>
<dbReference type="InterPro" id="IPR023271">
    <property type="entry name" value="Aquaporin-like"/>
</dbReference>
<evidence type="ECO:0000256" key="5">
    <source>
        <dbReference type="ARBA" id="ARBA00022989"/>
    </source>
</evidence>
<reference evidence="9 10" key="1">
    <citation type="submission" date="2019-12" db="EMBL/GenBank/DDBJ databases">
        <authorList>
            <person name="Alioto T."/>
            <person name="Alioto T."/>
            <person name="Gomez Garrido J."/>
        </authorList>
    </citation>
    <scope>NUCLEOTIDE SEQUENCE [LARGE SCALE GENOMIC DNA]</scope>
</reference>
<dbReference type="GO" id="GO:0009705">
    <property type="term" value="C:plant-type vacuole membrane"/>
    <property type="evidence" value="ECO:0007669"/>
    <property type="project" value="TreeGrafter"/>
</dbReference>
<dbReference type="Gene3D" id="1.20.1080.10">
    <property type="entry name" value="Glycerol uptake facilitator protein"/>
    <property type="match status" value="1"/>
</dbReference>
<comment type="caution">
    <text evidence="9">The sequence shown here is derived from an EMBL/GenBank/DDBJ whole genome shotgun (WGS) entry which is preliminary data.</text>
</comment>
<dbReference type="InterPro" id="IPR034294">
    <property type="entry name" value="Aquaporin_transptr"/>
</dbReference>
<evidence type="ECO:0000313" key="9">
    <source>
        <dbReference type="EMBL" id="CAA2961498.1"/>
    </source>
</evidence>
<evidence type="ECO:0000256" key="3">
    <source>
        <dbReference type="ARBA" id="ARBA00022692"/>
    </source>
</evidence>
<keyword evidence="4" id="KW-0677">Repeat</keyword>
<dbReference type="Pfam" id="PF00230">
    <property type="entry name" value="MIP"/>
    <property type="match status" value="1"/>
</dbReference>
<comment type="similarity">
    <text evidence="7">Belongs to the MIP/aquaporin (TC 1.A.8) family. TIP (TC 1.A.8.10) subfamily.</text>
</comment>
<dbReference type="EMBL" id="CACTIH010000556">
    <property type="protein sequence ID" value="CAA2961498.1"/>
    <property type="molecule type" value="Genomic_DNA"/>
</dbReference>
<gene>
    <name evidence="9" type="ORF">OLEA9_A014305</name>
</gene>
<evidence type="ECO:0000256" key="7">
    <source>
        <dbReference type="ARBA" id="ARBA00038477"/>
    </source>
</evidence>